<dbReference type="InterPro" id="IPR003439">
    <property type="entry name" value="ABC_transporter-like_ATP-bd"/>
</dbReference>
<dbReference type="CDD" id="cd03225">
    <property type="entry name" value="ABC_cobalt_CbiO_domain1"/>
    <property type="match status" value="1"/>
</dbReference>
<keyword evidence="3 10" id="KW-0813">Transport</keyword>
<comment type="similarity">
    <text evidence="2 10">Belongs to the ABC transporter superfamily.</text>
</comment>
<evidence type="ECO:0000256" key="8">
    <source>
        <dbReference type="ARBA" id="ARBA00023136"/>
    </source>
</evidence>
<evidence type="ECO:0000313" key="12">
    <source>
        <dbReference type="EMBL" id="AGB50448.1"/>
    </source>
</evidence>
<dbReference type="GO" id="GO:0016887">
    <property type="term" value="F:ATP hydrolysis activity"/>
    <property type="evidence" value="ECO:0007669"/>
    <property type="project" value="InterPro"/>
</dbReference>
<dbReference type="STRING" id="867904.Metho_2289"/>
<dbReference type="Pfam" id="PF00005">
    <property type="entry name" value="ABC_tran"/>
    <property type="match status" value="1"/>
</dbReference>
<feature type="domain" description="ABC transporter" evidence="11">
    <location>
        <begin position="4"/>
        <end position="239"/>
    </location>
</feature>
<dbReference type="Proteomes" id="UP000010866">
    <property type="component" value="Chromosome"/>
</dbReference>
<dbReference type="OrthoDB" id="18209at2157"/>
<accession>L0L206</accession>
<sequence length="460" mass="51358">MTILETRDLVYSYPDGTIALDNVSVRIDMGKKIAFVGRNGSGKSTLFLTLNGTLVPKTGDVLFHGEPVKYDAKSLRELRKNVGIVFQNSDDQLFAPSIYQDVAFGPTNLGYSKEKVTSVVQSTLDYVGLNPLKKKPPHHLSGGQKKRVAIAGIVAMEPEVIILDEPLSNLDPVGADEVMDLLNELNYFGKTIIISTHDVDLAYRWADYVFIMTNQQMIGEGIPEDIFRNEELLQRAYLRKPQILEVYEELRRRSLVKTNGCPKDIPGLVRILKEPELMWVKVSPDVKAGDYINLGLLHGEFALNYPMEAVNGKVLHIHEDCMAIVELSRRYVRAGSIMIYDTDHHDTDFLQLFIANGDVDTVGAMGKRSKLIAERDNIRLDITSGVIDRSILNALCGQRCLIITHGGMIYHAFERISHYIEESGINIHVDIINENGDISSLATACTGQVSCSRSTEEHRV</sequence>
<dbReference type="SMART" id="SM00382">
    <property type="entry name" value="AAA"/>
    <property type="match status" value="1"/>
</dbReference>
<keyword evidence="8 10" id="KW-0472">Membrane</keyword>
<dbReference type="PROSITE" id="PS50893">
    <property type="entry name" value="ABC_TRANSPORTER_2"/>
    <property type="match status" value="1"/>
</dbReference>
<comment type="function">
    <text evidence="9">Probably part of an ABC transporter complex. Responsible for energy coupling to the transport system.</text>
</comment>
<evidence type="ECO:0000256" key="5">
    <source>
        <dbReference type="ARBA" id="ARBA00022741"/>
    </source>
</evidence>
<dbReference type="InterPro" id="IPR005876">
    <property type="entry name" value="Co_trans_ATP-bd"/>
</dbReference>
<keyword evidence="6 10" id="KW-0067">ATP-binding</keyword>
<gene>
    <name evidence="12" type="ordered locus">Metho_2289</name>
</gene>
<dbReference type="Gene3D" id="3.40.50.300">
    <property type="entry name" value="P-loop containing nucleotide triphosphate hydrolases"/>
    <property type="match status" value="1"/>
</dbReference>
<name>L0L206_METHD</name>
<dbReference type="InterPro" id="IPR027417">
    <property type="entry name" value="P-loop_NTPase"/>
</dbReference>
<keyword evidence="4 10" id="KW-1003">Cell membrane</keyword>
<dbReference type="NCBIfam" id="TIGR01166">
    <property type="entry name" value="cbiO"/>
    <property type="match status" value="1"/>
</dbReference>
<dbReference type="EMBL" id="CP003362">
    <property type="protein sequence ID" value="AGB50448.1"/>
    <property type="molecule type" value="Genomic_DNA"/>
</dbReference>
<proteinExistence type="inferred from homology"/>
<dbReference type="GO" id="GO:0005524">
    <property type="term" value="F:ATP binding"/>
    <property type="evidence" value="ECO:0007669"/>
    <property type="project" value="UniProtKB-UniRule"/>
</dbReference>
<dbReference type="GO" id="GO:0006824">
    <property type="term" value="P:cobalt ion transport"/>
    <property type="evidence" value="ECO:0007669"/>
    <property type="project" value="InterPro"/>
</dbReference>
<keyword evidence="5 10" id="KW-0547">Nucleotide-binding</keyword>
<dbReference type="SUPFAM" id="SSF52540">
    <property type="entry name" value="P-loop containing nucleoside triphosphate hydrolases"/>
    <property type="match status" value="1"/>
</dbReference>
<organism evidence="12 13">
    <name type="scientific">Methanomethylovorans hollandica (strain DSM 15978 / NBRC 107637 / DMS1)</name>
    <dbReference type="NCBI Taxonomy" id="867904"/>
    <lineage>
        <taxon>Archaea</taxon>
        <taxon>Methanobacteriati</taxon>
        <taxon>Methanobacteriota</taxon>
        <taxon>Stenosarchaea group</taxon>
        <taxon>Methanomicrobia</taxon>
        <taxon>Methanosarcinales</taxon>
        <taxon>Methanosarcinaceae</taxon>
        <taxon>Methanomethylovorans</taxon>
    </lineage>
</organism>
<dbReference type="RefSeq" id="WP_015325613.1">
    <property type="nucleotide sequence ID" value="NC_019977.1"/>
</dbReference>
<evidence type="ECO:0000256" key="9">
    <source>
        <dbReference type="ARBA" id="ARBA00025157"/>
    </source>
</evidence>
<dbReference type="PANTHER" id="PTHR43553">
    <property type="entry name" value="HEAVY METAL TRANSPORTER"/>
    <property type="match status" value="1"/>
</dbReference>
<dbReference type="HOGENOM" id="CLU_000604_13_1_2"/>
<dbReference type="PANTHER" id="PTHR43553:SF24">
    <property type="entry name" value="ENERGY-COUPLING FACTOR TRANSPORTER ATP-BINDING PROTEIN ECFA1"/>
    <property type="match status" value="1"/>
</dbReference>
<dbReference type="PROSITE" id="PS00211">
    <property type="entry name" value="ABC_TRANSPORTER_1"/>
    <property type="match status" value="1"/>
</dbReference>
<dbReference type="FunFam" id="3.40.50.300:FF:000224">
    <property type="entry name" value="Energy-coupling factor transporter ATP-binding protein EcfA"/>
    <property type="match status" value="1"/>
</dbReference>
<dbReference type="InterPro" id="IPR050095">
    <property type="entry name" value="ECF_ABC_transporter_ATP-bd"/>
</dbReference>
<reference evidence="13" key="1">
    <citation type="submission" date="2012-02" db="EMBL/GenBank/DDBJ databases">
        <title>Complete sequence of chromosome of Methanomethylovorans hollandica DSM 15978.</title>
        <authorList>
            <person name="Lucas S."/>
            <person name="Copeland A."/>
            <person name="Lapidus A."/>
            <person name="Glavina del Rio T."/>
            <person name="Dalin E."/>
            <person name="Tice H."/>
            <person name="Bruce D."/>
            <person name="Goodwin L."/>
            <person name="Pitluck S."/>
            <person name="Peters L."/>
            <person name="Mikhailova N."/>
            <person name="Held B."/>
            <person name="Kyrpides N."/>
            <person name="Mavromatis K."/>
            <person name="Ivanova N."/>
            <person name="Brettin T."/>
            <person name="Detter J.C."/>
            <person name="Han C."/>
            <person name="Larimer F."/>
            <person name="Land M."/>
            <person name="Hauser L."/>
            <person name="Markowitz V."/>
            <person name="Cheng J.-F."/>
            <person name="Hugenholtz P."/>
            <person name="Woyke T."/>
            <person name="Wu D."/>
            <person name="Spring S."/>
            <person name="Schroeder M."/>
            <person name="Brambilla E."/>
            <person name="Klenk H.-P."/>
            <person name="Eisen J.A."/>
        </authorList>
    </citation>
    <scope>NUCLEOTIDE SEQUENCE [LARGE SCALE GENOMIC DNA]</scope>
    <source>
        <strain evidence="13">DSM 15978 / NBRC 107637 / DMS1</strain>
    </source>
</reference>
<evidence type="ECO:0000256" key="10">
    <source>
        <dbReference type="RuleBase" id="RU364103"/>
    </source>
</evidence>
<dbReference type="GeneID" id="14408367"/>
<dbReference type="GO" id="GO:0042626">
    <property type="term" value="F:ATPase-coupled transmembrane transporter activity"/>
    <property type="evidence" value="ECO:0007669"/>
    <property type="project" value="TreeGrafter"/>
</dbReference>
<dbReference type="KEGG" id="mhz:Metho_2289"/>
<keyword evidence="7" id="KW-1278">Translocase</keyword>
<evidence type="ECO:0000256" key="1">
    <source>
        <dbReference type="ARBA" id="ARBA00004202"/>
    </source>
</evidence>
<evidence type="ECO:0000313" key="13">
    <source>
        <dbReference type="Proteomes" id="UP000010866"/>
    </source>
</evidence>
<dbReference type="AlphaFoldDB" id="L0L206"/>
<protein>
    <recommendedName>
        <fullName evidence="10">ABC transporter ATP-binding protein</fullName>
    </recommendedName>
</protein>
<dbReference type="GO" id="GO:0043190">
    <property type="term" value="C:ATP-binding cassette (ABC) transporter complex"/>
    <property type="evidence" value="ECO:0007669"/>
    <property type="project" value="TreeGrafter"/>
</dbReference>
<keyword evidence="13" id="KW-1185">Reference proteome</keyword>
<dbReference type="InterPro" id="IPR003593">
    <property type="entry name" value="AAA+_ATPase"/>
</dbReference>
<comment type="function">
    <text evidence="10">Part of an ABC transporter complex. Responsible for energy coupling to the transport system.</text>
</comment>
<dbReference type="InterPro" id="IPR015856">
    <property type="entry name" value="ABC_transpr_CbiO/EcfA_su"/>
</dbReference>
<evidence type="ECO:0000256" key="4">
    <source>
        <dbReference type="ARBA" id="ARBA00022475"/>
    </source>
</evidence>
<evidence type="ECO:0000256" key="3">
    <source>
        <dbReference type="ARBA" id="ARBA00022448"/>
    </source>
</evidence>
<evidence type="ECO:0000256" key="7">
    <source>
        <dbReference type="ARBA" id="ARBA00022967"/>
    </source>
</evidence>
<evidence type="ECO:0000256" key="2">
    <source>
        <dbReference type="ARBA" id="ARBA00005417"/>
    </source>
</evidence>
<evidence type="ECO:0000259" key="11">
    <source>
        <dbReference type="PROSITE" id="PS50893"/>
    </source>
</evidence>
<comment type="subcellular location">
    <subcellularLocation>
        <location evidence="1 10">Cell membrane</location>
        <topology evidence="1 10">Peripheral membrane protein</topology>
    </subcellularLocation>
</comment>
<evidence type="ECO:0000256" key="6">
    <source>
        <dbReference type="ARBA" id="ARBA00022840"/>
    </source>
</evidence>
<dbReference type="InterPro" id="IPR017871">
    <property type="entry name" value="ABC_transporter-like_CS"/>
</dbReference>